<evidence type="ECO:0000256" key="9">
    <source>
        <dbReference type="ARBA" id="ARBA00048173"/>
    </source>
</evidence>
<proteinExistence type="inferred from homology"/>
<dbReference type="InterPro" id="IPR054731">
    <property type="entry name" value="HisKin-conflict"/>
</dbReference>
<dbReference type="InterPro" id="IPR000123">
    <property type="entry name" value="Reverse_transcriptase_msDNA"/>
</dbReference>
<evidence type="ECO:0000256" key="1">
    <source>
        <dbReference type="ARBA" id="ARBA00012493"/>
    </source>
</evidence>
<keyword evidence="6 11" id="KW-0695">RNA-directed DNA polymerase</keyword>
<evidence type="ECO:0000256" key="8">
    <source>
        <dbReference type="ARBA" id="ARBA00034120"/>
    </source>
</evidence>
<dbReference type="EMBL" id="JBHUON010000014">
    <property type="protein sequence ID" value="MFD2865475.1"/>
    <property type="molecule type" value="Genomic_DNA"/>
</dbReference>
<dbReference type="EC" id="2.7.7.49" evidence="1"/>
<keyword evidence="7" id="KW-0051">Antiviral defense</keyword>
<comment type="catalytic activity">
    <reaction evidence="9">
        <text>DNA(n) + a 2'-deoxyribonucleoside 5'-triphosphate = DNA(n+1) + diphosphate</text>
        <dbReference type="Rhea" id="RHEA:22508"/>
        <dbReference type="Rhea" id="RHEA-COMP:17339"/>
        <dbReference type="Rhea" id="RHEA-COMP:17340"/>
        <dbReference type="ChEBI" id="CHEBI:33019"/>
        <dbReference type="ChEBI" id="CHEBI:61560"/>
        <dbReference type="ChEBI" id="CHEBI:173112"/>
        <dbReference type="EC" id="2.7.7.49"/>
    </reaction>
</comment>
<evidence type="ECO:0000313" key="12">
    <source>
        <dbReference type="Proteomes" id="UP001597601"/>
    </source>
</evidence>
<evidence type="ECO:0000256" key="6">
    <source>
        <dbReference type="ARBA" id="ARBA00022918"/>
    </source>
</evidence>
<keyword evidence="5" id="KW-0460">Magnesium</keyword>
<gene>
    <name evidence="11" type="ORF">ACFSYC_12310</name>
</gene>
<accession>A0ABW5XPU8</accession>
<evidence type="ECO:0000256" key="7">
    <source>
        <dbReference type="ARBA" id="ARBA00023118"/>
    </source>
</evidence>
<dbReference type="RefSeq" id="WP_377127864.1">
    <property type="nucleotide sequence ID" value="NZ_JBHUON010000014.1"/>
</dbReference>
<dbReference type="InterPro" id="IPR051083">
    <property type="entry name" value="GrpII_Intron_Splice-Mob/Def"/>
</dbReference>
<dbReference type="PANTHER" id="PTHR34047:SF7">
    <property type="entry name" value="RNA-DIRECTED DNA POLYMERASE"/>
    <property type="match status" value="1"/>
</dbReference>
<sequence length="701" mass="81112">MNLQESQKKHIRSAFKKIKSKSDFLDLLNYSKKNIYGEKARLFELKHITYHSNPNINPKRYHQFSISKKSGGVRTINAPNKGLKSIQKCLSLIFQNIYDVSPDAYGFIPNKSIVDNAKIHACSLYVYNIDLKDFFSSIDQARIWGRMQHPPFNLKGTNNKIEVANIIAALCCQEILVERLDGAGTWQTVLKNVVPQGAPTSPTLTNIICQSLDFYLGAAAKKFGVKYSRYADDITFSSSHNIYKENSEFVAEIKRIITNQNFNIKDSKTRLQKAGFKQEVTGLLVNEKPNVHKRYIKELRKWLYYWEHYGYATANDYFIPHYIADKGDKNQQPNLKNVLGGKLDFLKMVKGADDSTYIGLLSRFRILNDSSRDQSVFEIKNKPDPVKKVTPKSISTFPVIHTPKVLVSILKRFSINKSALKFATHSWDAGQDEAVFSDYGDFIKKAKKEFDKVSLGLNELSPQLRAKILSFLFYENVKEQGWGMHRIKFGWSSPELKENMKDNTKKPENFVLPLYAQFQLKTKQGIQTIQKFKQVIDIFKNEIEVRDENSALEELILDLHDRHLHGFTIKEFTNLENKNFYTDIDYLTKVLDLVFENIKKRQFFPEVSYEVIENNDSYTLSILHHRSTVRGLSLYDEKFSLEKGDFGTIKARLNNLCDWSIQTEFQEGSYQLNYLSSDPLSPPFQKIEKAEGFNYLFTFYK</sequence>
<name>A0ABW5XPU8_9SPHI</name>
<evidence type="ECO:0000259" key="10">
    <source>
        <dbReference type="PROSITE" id="PS50878"/>
    </source>
</evidence>
<dbReference type="CDD" id="cd03487">
    <property type="entry name" value="RT_Bac_retron_II"/>
    <property type="match status" value="1"/>
</dbReference>
<evidence type="ECO:0000256" key="3">
    <source>
        <dbReference type="ARBA" id="ARBA00022695"/>
    </source>
</evidence>
<evidence type="ECO:0000313" key="11">
    <source>
        <dbReference type="EMBL" id="MFD2865475.1"/>
    </source>
</evidence>
<reference evidence="12" key="1">
    <citation type="journal article" date="2019" name="Int. J. Syst. Evol. Microbiol.">
        <title>The Global Catalogue of Microorganisms (GCM) 10K type strain sequencing project: providing services to taxonomists for standard genome sequencing and annotation.</title>
        <authorList>
            <consortium name="The Broad Institute Genomics Platform"/>
            <consortium name="The Broad Institute Genome Sequencing Center for Infectious Disease"/>
            <person name="Wu L."/>
            <person name="Ma J."/>
        </authorList>
    </citation>
    <scope>NUCLEOTIDE SEQUENCE [LARGE SCALE GENOMIC DNA]</scope>
    <source>
        <strain evidence="12">KCTC 52232</strain>
    </source>
</reference>
<feature type="domain" description="Reverse transcriptase" evidence="10">
    <location>
        <begin position="47"/>
        <end position="285"/>
    </location>
</feature>
<dbReference type="Proteomes" id="UP001597601">
    <property type="component" value="Unassembled WGS sequence"/>
</dbReference>
<evidence type="ECO:0000256" key="4">
    <source>
        <dbReference type="ARBA" id="ARBA00022723"/>
    </source>
</evidence>
<dbReference type="PANTHER" id="PTHR34047">
    <property type="entry name" value="NUCLEAR INTRON MATURASE 1, MITOCHONDRIAL-RELATED"/>
    <property type="match status" value="1"/>
</dbReference>
<dbReference type="Pfam" id="PF00078">
    <property type="entry name" value="RVT_1"/>
    <property type="match status" value="1"/>
</dbReference>
<dbReference type="InterPro" id="IPR043502">
    <property type="entry name" value="DNA/RNA_pol_sf"/>
</dbReference>
<keyword evidence="3" id="KW-0548">Nucleotidyltransferase</keyword>
<keyword evidence="4" id="KW-0479">Metal-binding</keyword>
<evidence type="ECO:0000256" key="5">
    <source>
        <dbReference type="ARBA" id="ARBA00022842"/>
    </source>
</evidence>
<dbReference type="Pfam" id="PF22561">
    <property type="entry name" value="HisKin-conflict"/>
    <property type="match status" value="1"/>
</dbReference>
<evidence type="ECO:0000256" key="2">
    <source>
        <dbReference type="ARBA" id="ARBA00022679"/>
    </source>
</evidence>
<protein>
    <recommendedName>
        <fullName evidence="1">RNA-directed DNA polymerase</fullName>
        <ecNumber evidence="1">2.7.7.49</ecNumber>
    </recommendedName>
</protein>
<dbReference type="SUPFAM" id="SSF56672">
    <property type="entry name" value="DNA/RNA polymerases"/>
    <property type="match status" value="1"/>
</dbReference>
<comment type="similarity">
    <text evidence="8">Belongs to the bacterial reverse transcriptase family.</text>
</comment>
<keyword evidence="2" id="KW-0808">Transferase</keyword>
<comment type="caution">
    <text evidence="11">The sequence shown here is derived from an EMBL/GenBank/DDBJ whole genome shotgun (WGS) entry which is preliminary data.</text>
</comment>
<dbReference type="PRINTS" id="PR00866">
    <property type="entry name" value="RNADNAPOLMS"/>
</dbReference>
<dbReference type="PROSITE" id="PS50878">
    <property type="entry name" value="RT_POL"/>
    <property type="match status" value="1"/>
</dbReference>
<keyword evidence="12" id="KW-1185">Reference proteome</keyword>
<dbReference type="GO" id="GO:0003964">
    <property type="term" value="F:RNA-directed DNA polymerase activity"/>
    <property type="evidence" value="ECO:0007669"/>
    <property type="project" value="UniProtKB-KW"/>
</dbReference>
<organism evidence="11 12">
    <name type="scientific">Mucilaginibacter antarcticus</name>
    <dbReference type="NCBI Taxonomy" id="1855725"/>
    <lineage>
        <taxon>Bacteria</taxon>
        <taxon>Pseudomonadati</taxon>
        <taxon>Bacteroidota</taxon>
        <taxon>Sphingobacteriia</taxon>
        <taxon>Sphingobacteriales</taxon>
        <taxon>Sphingobacteriaceae</taxon>
        <taxon>Mucilaginibacter</taxon>
    </lineage>
</organism>
<dbReference type="InterPro" id="IPR000477">
    <property type="entry name" value="RT_dom"/>
</dbReference>